<comment type="caution">
    <text evidence="3">The sequence shown here is derived from an EMBL/GenBank/DDBJ whole genome shotgun (WGS) entry which is preliminary data.</text>
</comment>
<keyword evidence="4" id="KW-1185">Reference proteome</keyword>
<feature type="compositionally biased region" description="Low complexity" evidence="1">
    <location>
        <begin position="80"/>
        <end position="90"/>
    </location>
</feature>
<gene>
    <name evidence="3" type="ORF">COLO4_02650</name>
</gene>
<dbReference type="Proteomes" id="UP000187203">
    <property type="component" value="Unassembled WGS sequence"/>
</dbReference>
<feature type="region of interest" description="Disordered" evidence="1">
    <location>
        <begin position="53"/>
        <end position="90"/>
    </location>
</feature>
<keyword evidence="2" id="KW-0732">Signal</keyword>
<dbReference type="AlphaFoldDB" id="A0A1R3L0K1"/>
<sequence length="285" mass="30675">MEPILIATIATALLGAAAHRAAARKGAALSGFPVKPIGPWLALAERTAWQVPRPARSHLPAARPQRASSPRRTPSDVPQSPSATSRSAASAARRLSAVARTWRAGMSARWTTKLLAAGSRDDAGRSNDILREIGEGHEHAVAGLVAPGVVHLLEAVEIAADHPAGLLRRCTAGDRRKAPAVQKTCQRIDERVPAIAVHEIRHGAREGEDGEDEARQKRPAEHQLAIVCGEEGLGTGVPDGQLHARCQKHVLDHDDPQDDEKPPIDPPRRPAPRGDERESQLQRRR</sequence>
<evidence type="ECO:0000256" key="1">
    <source>
        <dbReference type="SAM" id="MobiDB-lite"/>
    </source>
</evidence>
<feature type="region of interest" description="Disordered" evidence="1">
    <location>
        <begin position="239"/>
        <end position="285"/>
    </location>
</feature>
<name>A0A1R3L0K1_9ROSI</name>
<protein>
    <recommendedName>
        <fullName evidence="5">Secreted protein</fullName>
    </recommendedName>
</protein>
<dbReference type="EMBL" id="AWUE01005749">
    <property type="protein sequence ID" value="OMP12873.1"/>
    <property type="molecule type" value="Genomic_DNA"/>
</dbReference>
<reference evidence="4" key="1">
    <citation type="submission" date="2013-09" db="EMBL/GenBank/DDBJ databases">
        <title>Corchorus olitorius genome sequencing.</title>
        <authorList>
            <person name="Alam M."/>
            <person name="Haque M.S."/>
            <person name="Islam M.S."/>
            <person name="Emdad E.M."/>
            <person name="Islam M.M."/>
            <person name="Ahmed B."/>
            <person name="Halim A."/>
            <person name="Hossen Q.M.M."/>
            <person name="Hossain M.Z."/>
            <person name="Ahmed R."/>
            <person name="Khan M.M."/>
            <person name="Islam R."/>
            <person name="Rashid M.M."/>
            <person name="Khan S.A."/>
            <person name="Rahman M.S."/>
            <person name="Alam M."/>
            <person name="Yahiya A.S."/>
            <person name="Khan M.S."/>
            <person name="Azam M.S."/>
            <person name="Haque T."/>
            <person name="Lashkar M.Z.H."/>
            <person name="Akhand A.I."/>
            <person name="Morshed G."/>
            <person name="Roy S."/>
            <person name="Uddin K.S."/>
            <person name="Rabeya T."/>
            <person name="Hossain A.S."/>
            <person name="Chowdhury A."/>
            <person name="Snigdha A.R."/>
            <person name="Mortoza M.S."/>
            <person name="Matin S.A."/>
            <person name="Hoque S.M.E."/>
            <person name="Islam M.K."/>
            <person name="Roy D.K."/>
            <person name="Haider R."/>
            <person name="Moosa M.M."/>
            <person name="Elias S.M."/>
            <person name="Hasan A.M."/>
            <person name="Jahan S."/>
            <person name="Shafiuddin M."/>
            <person name="Mahmood N."/>
            <person name="Shommy N.S."/>
        </authorList>
    </citation>
    <scope>NUCLEOTIDE SEQUENCE [LARGE SCALE GENOMIC DNA]</scope>
    <source>
        <strain evidence="4">cv. O-4</strain>
    </source>
</reference>
<organism evidence="3 4">
    <name type="scientific">Corchorus olitorius</name>
    <dbReference type="NCBI Taxonomy" id="93759"/>
    <lineage>
        <taxon>Eukaryota</taxon>
        <taxon>Viridiplantae</taxon>
        <taxon>Streptophyta</taxon>
        <taxon>Embryophyta</taxon>
        <taxon>Tracheophyta</taxon>
        <taxon>Spermatophyta</taxon>
        <taxon>Magnoliopsida</taxon>
        <taxon>eudicotyledons</taxon>
        <taxon>Gunneridae</taxon>
        <taxon>Pentapetalae</taxon>
        <taxon>rosids</taxon>
        <taxon>malvids</taxon>
        <taxon>Malvales</taxon>
        <taxon>Malvaceae</taxon>
        <taxon>Grewioideae</taxon>
        <taxon>Apeibeae</taxon>
        <taxon>Corchorus</taxon>
    </lineage>
</organism>
<evidence type="ECO:0000313" key="3">
    <source>
        <dbReference type="EMBL" id="OMP12873.1"/>
    </source>
</evidence>
<feature type="signal peptide" evidence="2">
    <location>
        <begin position="1"/>
        <end position="23"/>
    </location>
</feature>
<feature type="compositionally biased region" description="Low complexity" evidence="1">
    <location>
        <begin position="60"/>
        <end position="72"/>
    </location>
</feature>
<evidence type="ECO:0008006" key="5">
    <source>
        <dbReference type="Google" id="ProtNLM"/>
    </source>
</evidence>
<evidence type="ECO:0000313" key="4">
    <source>
        <dbReference type="Proteomes" id="UP000187203"/>
    </source>
</evidence>
<feature type="compositionally biased region" description="Basic and acidic residues" evidence="1">
    <location>
        <begin position="249"/>
        <end position="285"/>
    </location>
</feature>
<accession>A0A1R3L0K1</accession>
<feature type="chain" id="PRO_5012322653" description="Secreted protein" evidence="2">
    <location>
        <begin position="24"/>
        <end position="285"/>
    </location>
</feature>
<proteinExistence type="predicted"/>
<evidence type="ECO:0000256" key="2">
    <source>
        <dbReference type="SAM" id="SignalP"/>
    </source>
</evidence>